<proteinExistence type="predicted"/>
<keyword evidence="2" id="KW-1185">Reference proteome</keyword>
<dbReference type="EMBL" id="WHNX01000032">
    <property type="protein sequence ID" value="MPW26921.1"/>
    <property type="molecule type" value="Genomic_DNA"/>
</dbReference>
<name>A0A6A7KC97_9FIRM</name>
<dbReference type="AlphaFoldDB" id="A0A6A7KC97"/>
<gene>
    <name evidence="1" type="ORF">GC105_14135</name>
</gene>
<sequence>MVDITNLLGSTSVNTILNTIESMPELVWINRDMFKDIIKAADYRGELNQNEIDMYIRMLSDDDFISIIEPVFNNCEYLLLDQTTYGLLNENFVKGKKKEYLFIKEKILNKLLIQTYVKYEWILKAMAIDYSKYVDMDLMETYKEYFNENNRIIESTLLDGFYNEGNNKWEIDIEHNTLIYSFGKKRVLWTQGEAEYRFDELINN</sequence>
<comment type="caution">
    <text evidence="1">The sequence shown here is derived from an EMBL/GenBank/DDBJ whole genome shotgun (WGS) entry which is preliminary data.</text>
</comment>
<reference evidence="1 2" key="1">
    <citation type="submission" date="2019-10" db="EMBL/GenBank/DDBJ databases">
        <title>Alkalibaculum tamaniensis sp.nov., a new alkaliphilic acetogen, isolated on methoxylated aromatics from a mud volcano.</title>
        <authorList>
            <person name="Khomyakova M.A."/>
            <person name="Merkel A.Y."/>
            <person name="Bonch-Osmolovskaya E.A."/>
            <person name="Slobodkin A.I."/>
        </authorList>
    </citation>
    <scope>NUCLEOTIDE SEQUENCE [LARGE SCALE GENOMIC DNA]</scope>
    <source>
        <strain evidence="1 2">M08DMB</strain>
    </source>
</reference>
<protein>
    <submittedName>
        <fullName evidence="1">Uncharacterized protein</fullName>
    </submittedName>
</protein>
<dbReference type="Proteomes" id="UP000440004">
    <property type="component" value="Unassembled WGS sequence"/>
</dbReference>
<evidence type="ECO:0000313" key="2">
    <source>
        <dbReference type="Proteomes" id="UP000440004"/>
    </source>
</evidence>
<accession>A0A6A7KC97</accession>
<dbReference type="RefSeq" id="WP_152806116.1">
    <property type="nucleotide sequence ID" value="NZ_WHNX01000032.1"/>
</dbReference>
<evidence type="ECO:0000313" key="1">
    <source>
        <dbReference type="EMBL" id="MPW26921.1"/>
    </source>
</evidence>
<organism evidence="1 2">
    <name type="scientific">Alkalibaculum sporogenes</name>
    <dbReference type="NCBI Taxonomy" id="2655001"/>
    <lineage>
        <taxon>Bacteria</taxon>
        <taxon>Bacillati</taxon>
        <taxon>Bacillota</taxon>
        <taxon>Clostridia</taxon>
        <taxon>Eubacteriales</taxon>
        <taxon>Eubacteriaceae</taxon>
        <taxon>Alkalibaculum</taxon>
    </lineage>
</organism>